<evidence type="ECO:0000256" key="1">
    <source>
        <dbReference type="SAM" id="MobiDB-lite"/>
    </source>
</evidence>
<reference evidence="3" key="1">
    <citation type="submission" date="2023-07" db="EMBL/GenBank/DDBJ databases">
        <title>Two novel species in the genus Flavivirga.</title>
        <authorList>
            <person name="Kwon K."/>
        </authorList>
    </citation>
    <scope>NUCLEOTIDE SEQUENCE</scope>
    <source>
        <strain evidence="3">KACC 14157</strain>
    </source>
</reference>
<accession>A0ABT8X3W4</accession>
<protein>
    <recommendedName>
        <fullName evidence="5">Peptidase S74 domain-containing protein</fullName>
    </recommendedName>
</protein>
<evidence type="ECO:0000313" key="3">
    <source>
        <dbReference type="EMBL" id="MDO5988639.1"/>
    </source>
</evidence>
<evidence type="ECO:0000256" key="2">
    <source>
        <dbReference type="SAM" id="SignalP"/>
    </source>
</evidence>
<organism evidence="3 4">
    <name type="scientific">Flavivirga amylovorans</name>
    <dbReference type="NCBI Taxonomy" id="870486"/>
    <lineage>
        <taxon>Bacteria</taxon>
        <taxon>Pseudomonadati</taxon>
        <taxon>Bacteroidota</taxon>
        <taxon>Flavobacteriia</taxon>
        <taxon>Flavobacteriales</taxon>
        <taxon>Flavobacteriaceae</taxon>
        <taxon>Flavivirga</taxon>
    </lineage>
</organism>
<dbReference type="EMBL" id="JAUOEM010000005">
    <property type="protein sequence ID" value="MDO5988639.1"/>
    <property type="molecule type" value="Genomic_DNA"/>
</dbReference>
<keyword evidence="2" id="KW-0732">Signal</keyword>
<feature type="compositionally biased region" description="Basic and acidic residues" evidence="1">
    <location>
        <begin position="649"/>
        <end position="667"/>
    </location>
</feature>
<feature type="signal peptide" evidence="2">
    <location>
        <begin position="1"/>
        <end position="19"/>
    </location>
</feature>
<dbReference type="Gene3D" id="2.40.300.10">
    <property type="entry name" value="Head decoration protein D"/>
    <property type="match status" value="1"/>
</dbReference>
<proteinExistence type="predicted"/>
<name>A0ABT8X3W4_9FLAO</name>
<feature type="region of interest" description="Disordered" evidence="1">
    <location>
        <begin position="641"/>
        <end position="667"/>
    </location>
</feature>
<dbReference type="RefSeq" id="WP_303283289.1">
    <property type="nucleotide sequence ID" value="NZ_BAABCZ010000004.1"/>
</dbReference>
<dbReference type="Proteomes" id="UP001176891">
    <property type="component" value="Unassembled WGS sequence"/>
</dbReference>
<gene>
    <name evidence="3" type="ORF">Q4Q39_14600</name>
</gene>
<keyword evidence="4" id="KW-1185">Reference proteome</keyword>
<evidence type="ECO:0000313" key="4">
    <source>
        <dbReference type="Proteomes" id="UP001176891"/>
    </source>
</evidence>
<comment type="caution">
    <text evidence="3">The sequence shown here is derived from an EMBL/GenBank/DDBJ whole genome shotgun (WGS) entry which is preliminary data.</text>
</comment>
<evidence type="ECO:0008006" key="5">
    <source>
        <dbReference type="Google" id="ProtNLM"/>
    </source>
</evidence>
<feature type="chain" id="PRO_5047374422" description="Peptidase S74 domain-containing protein" evidence="2">
    <location>
        <begin position="20"/>
        <end position="754"/>
    </location>
</feature>
<sequence>MKRIFTQLLFLLFILNVSAQTDGISYQAVIIGPDVLELPGVDSEGNYLPSTTVAIRFVIFDSGNEVEFEEVQVTTTDEFGRINLIIGAVEHDNFEKINWDGTAKDLAVEIDFEGGNNFVDMSREVLTFVPYAYHRNITATGTLDVDDDTFLNRELTVDGPTTLNSTLSVNGGNATTLTGDLTVDGTTNLNGTLDVNNQNTTNLSGALNVGVATGGFDALAPTLLNGTLDVIGKTTVADFEATGEASFANLEANTLKVNDTTRLFGMLEVDAIRQIKLRSSVSTGDITYNNATPSKVTGDDPGLSIDNYPVLVEGSNQGIAIKVIGNRRNGNNFVSFWDDGTDMMWGRIEGEIKSEYENNADYLFDQSSLEYDIYEAEIDRNFAIADAAIGALQVIKAATDFRGCLGIGGCLASPGPADIAFAAAEVISDGIQVGYAQDALNRARGYKVTYDQNKDEFVGVSYASGAGDYAEYLLREHINEEMTYGDIVGVTGGKISKNTINAERFMVVSYKPIVLGNMPQPSEEANYEKVAFMGQVPVKVFGKVNVGDYIIPSGNNDGIGKAVAPSKIAANQIKDIVGTAWTNSNNSLGFNLVNVAVGLNRNDNNIIVERLAQKVEAQAVEIQDLKKQITAIHEMLSNPGNANALVSKTSHEHQSHTEHETSTDDDHYDDRKYEIIDTDEGEIVYWEVTREDFEKGLKMAEEQMRIDGVDIENNFLWKKLKNDSAYKERLLTQLKSKLDNQFHYHKGVDKKGGH</sequence>